<feature type="compositionally biased region" description="Polar residues" evidence="1">
    <location>
        <begin position="1"/>
        <end position="11"/>
    </location>
</feature>
<feature type="compositionally biased region" description="Polar residues" evidence="1">
    <location>
        <begin position="52"/>
        <end position="65"/>
    </location>
</feature>
<feature type="region of interest" description="Disordered" evidence="1">
    <location>
        <begin position="246"/>
        <end position="269"/>
    </location>
</feature>
<feature type="compositionally biased region" description="Low complexity" evidence="1">
    <location>
        <begin position="35"/>
        <end position="51"/>
    </location>
</feature>
<dbReference type="InParanoid" id="A0A2K3E7M9"/>
<dbReference type="RefSeq" id="XP_042928780.1">
    <property type="nucleotide sequence ID" value="XM_043058866.1"/>
</dbReference>
<evidence type="ECO:0000313" key="3">
    <source>
        <dbReference type="Proteomes" id="UP000006906"/>
    </source>
</evidence>
<organism evidence="2 3">
    <name type="scientific">Chlamydomonas reinhardtii</name>
    <name type="common">Chlamydomonas smithii</name>
    <dbReference type="NCBI Taxonomy" id="3055"/>
    <lineage>
        <taxon>Eukaryota</taxon>
        <taxon>Viridiplantae</taxon>
        <taxon>Chlorophyta</taxon>
        <taxon>core chlorophytes</taxon>
        <taxon>Chlorophyceae</taxon>
        <taxon>CS clade</taxon>
        <taxon>Chlamydomonadales</taxon>
        <taxon>Chlamydomonadaceae</taxon>
        <taxon>Chlamydomonas</taxon>
    </lineage>
</organism>
<keyword evidence="3" id="KW-1185">Reference proteome</keyword>
<dbReference type="OrthoDB" id="10452213at2759"/>
<evidence type="ECO:0000313" key="2">
    <source>
        <dbReference type="EMBL" id="PNW88796.1"/>
    </source>
</evidence>
<proteinExistence type="predicted"/>
<dbReference type="Proteomes" id="UP000006906">
    <property type="component" value="Chromosome 1"/>
</dbReference>
<dbReference type="EMBL" id="CM008962">
    <property type="protein sequence ID" value="PNW88796.1"/>
    <property type="molecule type" value="Genomic_DNA"/>
</dbReference>
<feature type="region of interest" description="Disordered" evidence="1">
    <location>
        <begin position="1"/>
        <end position="86"/>
    </location>
</feature>
<dbReference type="Gramene" id="PNW88796">
    <property type="protein sequence ID" value="PNW88796"/>
    <property type="gene ID" value="CHLRE_01g044950v5"/>
</dbReference>
<gene>
    <name evidence="2" type="ORF">CHLRE_01g044950v5</name>
</gene>
<dbReference type="KEGG" id="cre:CHLRE_01g044950v5"/>
<accession>A0A2K3E7M9</accession>
<feature type="region of interest" description="Disordered" evidence="1">
    <location>
        <begin position="156"/>
        <end position="176"/>
    </location>
</feature>
<dbReference type="GeneID" id="5715648"/>
<evidence type="ECO:0000256" key="1">
    <source>
        <dbReference type="SAM" id="MobiDB-lite"/>
    </source>
</evidence>
<reference evidence="2 3" key="1">
    <citation type="journal article" date="2007" name="Science">
        <title>The Chlamydomonas genome reveals the evolution of key animal and plant functions.</title>
        <authorList>
            <person name="Merchant S.S."/>
            <person name="Prochnik S.E."/>
            <person name="Vallon O."/>
            <person name="Harris E.H."/>
            <person name="Karpowicz S.J."/>
            <person name="Witman G.B."/>
            <person name="Terry A."/>
            <person name="Salamov A."/>
            <person name="Fritz-Laylin L.K."/>
            <person name="Marechal-Drouard L."/>
            <person name="Marshall W.F."/>
            <person name="Qu L.H."/>
            <person name="Nelson D.R."/>
            <person name="Sanderfoot A.A."/>
            <person name="Spalding M.H."/>
            <person name="Kapitonov V.V."/>
            <person name="Ren Q."/>
            <person name="Ferris P."/>
            <person name="Lindquist E."/>
            <person name="Shapiro H."/>
            <person name="Lucas S.M."/>
            <person name="Grimwood J."/>
            <person name="Schmutz J."/>
            <person name="Cardol P."/>
            <person name="Cerutti H."/>
            <person name="Chanfreau G."/>
            <person name="Chen C.L."/>
            <person name="Cognat V."/>
            <person name="Croft M.T."/>
            <person name="Dent R."/>
            <person name="Dutcher S."/>
            <person name="Fernandez E."/>
            <person name="Fukuzawa H."/>
            <person name="Gonzalez-Ballester D."/>
            <person name="Gonzalez-Halphen D."/>
            <person name="Hallmann A."/>
            <person name="Hanikenne M."/>
            <person name="Hippler M."/>
            <person name="Inwood W."/>
            <person name="Jabbari K."/>
            <person name="Kalanon M."/>
            <person name="Kuras R."/>
            <person name="Lefebvre P.A."/>
            <person name="Lemaire S.D."/>
            <person name="Lobanov A.V."/>
            <person name="Lohr M."/>
            <person name="Manuell A."/>
            <person name="Meier I."/>
            <person name="Mets L."/>
            <person name="Mittag M."/>
            <person name="Mittelmeier T."/>
            <person name="Moroney J.V."/>
            <person name="Moseley J."/>
            <person name="Napoli C."/>
            <person name="Nedelcu A.M."/>
            <person name="Niyogi K."/>
            <person name="Novoselov S.V."/>
            <person name="Paulsen I.T."/>
            <person name="Pazour G."/>
            <person name="Purton S."/>
            <person name="Ral J.P."/>
            <person name="Riano-Pachon D.M."/>
            <person name="Riekhof W."/>
            <person name="Rymarquis L."/>
            <person name="Schroda M."/>
            <person name="Stern D."/>
            <person name="Umen J."/>
            <person name="Willows R."/>
            <person name="Wilson N."/>
            <person name="Zimmer S.L."/>
            <person name="Allmer J."/>
            <person name="Balk J."/>
            <person name="Bisova K."/>
            <person name="Chen C.J."/>
            <person name="Elias M."/>
            <person name="Gendler K."/>
            <person name="Hauser C."/>
            <person name="Lamb M.R."/>
            <person name="Ledford H."/>
            <person name="Long J.C."/>
            <person name="Minagawa J."/>
            <person name="Page M.D."/>
            <person name="Pan J."/>
            <person name="Pootakham W."/>
            <person name="Roje S."/>
            <person name="Rose A."/>
            <person name="Stahlberg E."/>
            <person name="Terauchi A.M."/>
            <person name="Yang P."/>
            <person name="Ball S."/>
            <person name="Bowler C."/>
            <person name="Dieckmann C.L."/>
            <person name="Gladyshev V.N."/>
            <person name="Green P."/>
            <person name="Jorgensen R."/>
            <person name="Mayfield S."/>
            <person name="Mueller-Roeber B."/>
            <person name="Rajamani S."/>
            <person name="Sayre R.T."/>
            <person name="Brokstein P."/>
            <person name="Dubchak I."/>
            <person name="Goodstein D."/>
            <person name="Hornick L."/>
            <person name="Huang Y.W."/>
            <person name="Jhaveri J."/>
            <person name="Luo Y."/>
            <person name="Martinez D."/>
            <person name="Ngau W.C."/>
            <person name="Otillar B."/>
            <person name="Poliakov A."/>
            <person name="Porter A."/>
            <person name="Szajkowski L."/>
            <person name="Werner G."/>
            <person name="Zhou K."/>
            <person name="Grigoriev I.V."/>
            <person name="Rokhsar D.S."/>
            <person name="Grossman A.R."/>
        </authorList>
    </citation>
    <scope>NUCLEOTIDE SEQUENCE [LARGE SCALE GENOMIC DNA]</scope>
    <source>
        <strain evidence="3">CC-503</strain>
    </source>
</reference>
<name>A0A2K3E7M9_CHLRE</name>
<feature type="compositionally biased region" description="Low complexity" evidence="1">
    <location>
        <begin position="253"/>
        <end position="269"/>
    </location>
</feature>
<dbReference type="AlphaFoldDB" id="A0A2K3E7M9"/>
<dbReference type="PaxDb" id="3055-EDP09934"/>
<sequence>MPSSWTATAGSRTARVGDTAVAPCQQQAEKRDSPSGTSHVSGGASSSSSSSTPPAQRQLLATQPTPLWGSSSSGSRSSGGGGAAGWKPFLTTVPELVEQAPANSARILAATAAFAQKLQLLAAASPGAASAGLSLGPRAPAPAALTRLLRQVTGGTGPAAVGVQDQPESSGAAGTSADWGAQQLQHELNAFVGVIQREFKSIEVGTRATAVGISQSFPLARRSVLAALAAAALLLDALPAQQQAALERDTRATADASNSSSGSGSWQPGAWSAEVDAKVLLLLGQLYSLHRDGAMRKQGVEHLHVSKSGGTSFTVLSEYNGCACTNRGDNGLLPAPWDDRPRWLDGAVAKRVLGLDKNPKPSVMDGWSDTGARKPHSFGNDPGRAGYCRARLATMSGRFLQFAANEYTLYGGQDSPRDTFMCPELLNTIVVREPRARMVSHMHYMLPHFVNLMADGSDAAFRPGGAVSRAADWDRIAPFPFDNYLTRSLLGEAVFRLPVGALPRAARFWAAADLPAVNTSITAATMNGLTGDEVATAKLASAARLMLQQFDVVMALEEGEANRPHIERGLGWPYPLDRVRKRVSAESLETQVQVQLGELLPADLAVLEARHTPLDDVAYRYAQLFSKLDLVVWDTAARMEAQACPGNTGSARGSALVARAAEQQAITAHVTGTQQATADSGTQQRYQSAVMEARGAALHAHRRSRGAHHRKLLLSGAAAKELVRYAQRAAAEALRTTMGPQLASQLTARHSWNVTSVMEQQLLQRQQGVVAVGGEKARDGPGQQQQQPAGGRVCAEMEAAAWGSVTGTCGWVGISRWAATLQAQGQLK</sequence>
<protein>
    <submittedName>
        <fullName evidence="2">Uncharacterized protein</fullName>
    </submittedName>
</protein>